<keyword evidence="4" id="KW-0560">Oxidoreductase</keyword>
<dbReference type="InterPro" id="IPR003953">
    <property type="entry name" value="FAD-dep_OxRdtase_2_FAD-bd"/>
</dbReference>
<comment type="cofactor">
    <cofactor evidence="1">
        <name>FAD</name>
        <dbReference type="ChEBI" id="CHEBI:57692"/>
    </cofactor>
</comment>
<reference evidence="8 9" key="1">
    <citation type="submission" date="2019-11" db="EMBL/GenBank/DDBJ databases">
        <title>Whole genome shotgun sequencing (WGS) data from Adlercreutzia equolifaciens ResAG-91, Eggerthella lenta MRI-F36, MRI-F37, MRI-F40, ResAG-49, ResAG-88, ResAG-121, ResAG-145, and Gordonibacter sp. ResAG-5, ResAG-26, ResAG-43, ResAG-50, ResAG-59.</title>
        <authorList>
            <person name="Stoll D.A."/>
            <person name="Danylec N."/>
            <person name="Franz C.M.A.P."/>
            <person name="Huch M."/>
        </authorList>
    </citation>
    <scope>NUCLEOTIDE SEQUENCE [LARGE SCALE GENOMIC DNA]</scope>
    <source>
        <strain evidence="8 9">ResAG-91</strain>
    </source>
</reference>
<proteinExistence type="predicted"/>
<dbReference type="Proteomes" id="UP000488839">
    <property type="component" value="Unassembled WGS sequence"/>
</dbReference>
<keyword evidence="9" id="KW-1185">Reference proteome</keyword>
<evidence type="ECO:0000256" key="2">
    <source>
        <dbReference type="ARBA" id="ARBA00022630"/>
    </source>
</evidence>
<evidence type="ECO:0000256" key="5">
    <source>
        <dbReference type="SAM" id="MobiDB-lite"/>
    </source>
</evidence>
<dbReference type="InterPro" id="IPR006311">
    <property type="entry name" value="TAT_signal"/>
</dbReference>
<dbReference type="Gene3D" id="3.50.50.60">
    <property type="entry name" value="FAD/NAD(P)-binding domain"/>
    <property type="match status" value="1"/>
</dbReference>
<dbReference type="InterPro" id="IPR027477">
    <property type="entry name" value="Succ_DH/fumarate_Rdtase_cat_sf"/>
</dbReference>
<evidence type="ECO:0000256" key="1">
    <source>
        <dbReference type="ARBA" id="ARBA00001974"/>
    </source>
</evidence>
<accession>A0A7K1T575</accession>
<comment type="caution">
    <text evidence="8">The sequence shown here is derived from an EMBL/GenBank/DDBJ whole genome shotgun (WGS) entry which is preliminary data.</text>
</comment>
<dbReference type="SUPFAM" id="SSF56425">
    <property type="entry name" value="Succinate dehydrogenase/fumarate reductase flavoprotein, catalytic domain"/>
    <property type="match status" value="1"/>
</dbReference>
<keyword evidence="2" id="KW-0285">Flavoprotein</keyword>
<name>A0A7K1T575_9ACTN</name>
<evidence type="ECO:0000256" key="6">
    <source>
        <dbReference type="SAM" id="SignalP"/>
    </source>
</evidence>
<keyword evidence="6" id="KW-0732">Signal</keyword>
<dbReference type="PANTHER" id="PTHR43400">
    <property type="entry name" value="FUMARATE REDUCTASE"/>
    <property type="match status" value="1"/>
</dbReference>
<dbReference type="RefSeq" id="WP_157012516.1">
    <property type="nucleotide sequence ID" value="NZ_WPOO01000007.1"/>
</dbReference>
<organism evidence="8 9">
    <name type="scientific">Adlercreutzia rubneri</name>
    <dbReference type="NCBI Taxonomy" id="2916441"/>
    <lineage>
        <taxon>Bacteria</taxon>
        <taxon>Bacillati</taxon>
        <taxon>Actinomycetota</taxon>
        <taxon>Coriobacteriia</taxon>
        <taxon>Eggerthellales</taxon>
        <taxon>Eggerthellaceae</taxon>
        <taxon>Adlercreutzia</taxon>
    </lineage>
</organism>
<evidence type="ECO:0000256" key="3">
    <source>
        <dbReference type="ARBA" id="ARBA00022827"/>
    </source>
</evidence>
<evidence type="ECO:0000313" key="8">
    <source>
        <dbReference type="EMBL" id="MVN58751.1"/>
    </source>
</evidence>
<dbReference type="Pfam" id="PF00890">
    <property type="entry name" value="FAD_binding_2"/>
    <property type="match status" value="1"/>
</dbReference>
<dbReference type="InterPro" id="IPR019546">
    <property type="entry name" value="TAT_signal_bac_arc"/>
</dbReference>
<dbReference type="GO" id="GO:0008202">
    <property type="term" value="P:steroid metabolic process"/>
    <property type="evidence" value="ECO:0007669"/>
    <property type="project" value="UniProtKB-ARBA"/>
</dbReference>
<sequence length="555" mass="60929">MKSMSRRGFLAGAGMMAAAAGLAGCAPQSPEASSNEGLAETGTTNQDARWSWSVVPEPPSADEISEEVDCEILVIGLGSAGVPATVYAAAMGADVVAVTASATPEGEGAYIGAYNSKYNEQYGIKYDPAELRSEYAYWGFGSNNGDVTGTIWDRSGNAVDWFAEYCNDVWKFECGPDSVINEGIHIRDTATHMVYVFPDPDEEQAQERVYNGFPKFLQAACDKAETKGARIFYSTPARQLIREDGGRVTGAYAQKEDGTYLKVNASLGIVLATGDFHQNDEMLEAWLPLMRGDLQTRNPYGTAQGDGQKMAWWVGAAQDSGPFNIGLCWPHDFTFAQNSPSRWGSLPWLRVNIAGYRYTNETIGSHEWYSTSPMCMIDVKQPGHTGYQICDSKFGKMLKDDESEIAIFNDCVERGVIWQADTIEELAEKVGFTDPERLVETVKRYNEVCASGSDTDFGVPSEYLAYSSVVEPPFYCMHREVLKQWTDGGVNTNRYGQVLDAECEPIEGLYAAGNIRSGLCGTHYLWKSFGSNKLNATTGGMLCVKHMLGTWDEEF</sequence>
<feature type="domain" description="FAD-dependent oxidoreductase 2 FAD-binding" evidence="7">
    <location>
        <begin position="72"/>
        <end position="521"/>
    </location>
</feature>
<dbReference type="EMBL" id="WPOO01000007">
    <property type="protein sequence ID" value="MVN58751.1"/>
    <property type="molecule type" value="Genomic_DNA"/>
</dbReference>
<dbReference type="Gene3D" id="3.90.700.10">
    <property type="entry name" value="Succinate dehydrogenase/fumarate reductase flavoprotein, catalytic domain"/>
    <property type="match status" value="1"/>
</dbReference>
<feature type="compositionally biased region" description="Polar residues" evidence="5">
    <location>
        <begin position="30"/>
        <end position="48"/>
    </location>
</feature>
<feature type="chain" id="PRO_5039693660" evidence="6">
    <location>
        <begin position="26"/>
        <end position="555"/>
    </location>
</feature>
<feature type="signal peptide" evidence="6">
    <location>
        <begin position="1"/>
        <end position="25"/>
    </location>
</feature>
<dbReference type="InterPro" id="IPR050315">
    <property type="entry name" value="FAD-oxidoreductase_2"/>
</dbReference>
<dbReference type="SUPFAM" id="SSF51905">
    <property type="entry name" value="FAD/NAD(P)-binding domain"/>
    <property type="match status" value="1"/>
</dbReference>
<evidence type="ECO:0000256" key="4">
    <source>
        <dbReference type="ARBA" id="ARBA00023002"/>
    </source>
</evidence>
<dbReference type="InterPro" id="IPR036188">
    <property type="entry name" value="FAD/NAD-bd_sf"/>
</dbReference>
<dbReference type="PROSITE" id="PS51257">
    <property type="entry name" value="PROKAR_LIPOPROTEIN"/>
    <property type="match status" value="1"/>
</dbReference>
<dbReference type="GO" id="GO:0033765">
    <property type="term" value="F:steroid dehydrogenase activity, acting on the CH-CH group of donors"/>
    <property type="evidence" value="ECO:0007669"/>
    <property type="project" value="UniProtKB-ARBA"/>
</dbReference>
<keyword evidence="3" id="KW-0274">FAD</keyword>
<dbReference type="AlphaFoldDB" id="A0A7K1T575"/>
<protein>
    <submittedName>
        <fullName evidence="8">FAD-binding protein</fullName>
    </submittedName>
</protein>
<evidence type="ECO:0000313" key="9">
    <source>
        <dbReference type="Proteomes" id="UP000488839"/>
    </source>
</evidence>
<gene>
    <name evidence="8" type="ORF">GO707_05880</name>
</gene>
<dbReference type="NCBIfam" id="TIGR01409">
    <property type="entry name" value="TAT_signal_seq"/>
    <property type="match status" value="1"/>
</dbReference>
<feature type="region of interest" description="Disordered" evidence="5">
    <location>
        <begin position="29"/>
        <end position="48"/>
    </location>
</feature>
<evidence type="ECO:0000259" key="7">
    <source>
        <dbReference type="Pfam" id="PF00890"/>
    </source>
</evidence>
<dbReference type="PANTHER" id="PTHR43400:SF10">
    <property type="entry name" value="3-OXOSTEROID 1-DEHYDROGENASE"/>
    <property type="match status" value="1"/>
</dbReference>
<dbReference type="PROSITE" id="PS51318">
    <property type="entry name" value="TAT"/>
    <property type="match status" value="1"/>
</dbReference>